<dbReference type="EMBL" id="SOCP01000023">
    <property type="protein sequence ID" value="TDV40389.1"/>
    <property type="molecule type" value="Genomic_DNA"/>
</dbReference>
<evidence type="ECO:0000313" key="8">
    <source>
        <dbReference type="Proteomes" id="UP000294927"/>
    </source>
</evidence>
<protein>
    <recommendedName>
        <fullName evidence="6">Methylamine utilisation protein MauE domain-containing protein</fullName>
    </recommendedName>
</protein>
<keyword evidence="4 5" id="KW-0472">Membrane</keyword>
<keyword evidence="3 5" id="KW-1133">Transmembrane helix</keyword>
<keyword evidence="2 5" id="KW-0812">Transmembrane</keyword>
<evidence type="ECO:0000256" key="1">
    <source>
        <dbReference type="ARBA" id="ARBA00004141"/>
    </source>
</evidence>
<dbReference type="GO" id="GO:0016020">
    <property type="term" value="C:membrane"/>
    <property type="evidence" value="ECO:0007669"/>
    <property type="project" value="UniProtKB-SubCell"/>
</dbReference>
<organism evidence="7 8">
    <name type="scientific">Actinophytocola oryzae</name>
    <dbReference type="NCBI Taxonomy" id="502181"/>
    <lineage>
        <taxon>Bacteria</taxon>
        <taxon>Bacillati</taxon>
        <taxon>Actinomycetota</taxon>
        <taxon>Actinomycetes</taxon>
        <taxon>Pseudonocardiales</taxon>
        <taxon>Pseudonocardiaceae</taxon>
    </lineage>
</organism>
<keyword evidence="8" id="KW-1185">Reference proteome</keyword>
<comment type="subcellular location">
    <subcellularLocation>
        <location evidence="1">Membrane</location>
        <topology evidence="1">Multi-pass membrane protein</topology>
    </subcellularLocation>
</comment>
<evidence type="ECO:0000313" key="7">
    <source>
        <dbReference type="EMBL" id="TDV40389.1"/>
    </source>
</evidence>
<evidence type="ECO:0000259" key="6">
    <source>
        <dbReference type="Pfam" id="PF07291"/>
    </source>
</evidence>
<dbReference type="AlphaFoldDB" id="A0A4R7UUP4"/>
<evidence type="ECO:0000256" key="5">
    <source>
        <dbReference type="SAM" id="Phobius"/>
    </source>
</evidence>
<feature type="transmembrane region" description="Helical" evidence="5">
    <location>
        <begin position="136"/>
        <end position="160"/>
    </location>
</feature>
<comment type="caution">
    <text evidence="7">The sequence shown here is derived from an EMBL/GenBank/DDBJ whole genome shotgun (WGS) entry which is preliminary data.</text>
</comment>
<evidence type="ECO:0000256" key="4">
    <source>
        <dbReference type="ARBA" id="ARBA00023136"/>
    </source>
</evidence>
<evidence type="ECO:0000256" key="2">
    <source>
        <dbReference type="ARBA" id="ARBA00022692"/>
    </source>
</evidence>
<dbReference type="RefSeq" id="WP_133908336.1">
    <property type="nucleotide sequence ID" value="NZ_SOCP01000023.1"/>
</dbReference>
<reference evidence="7 8" key="1">
    <citation type="submission" date="2019-03" db="EMBL/GenBank/DDBJ databases">
        <title>Genomic Encyclopedia of Archaeal and Bacterial Type Strains, Phase II (KMG-II): from individual species to whole genera.</title>
        <authorList>
            <person name="Goeker M."/>
        </authorList>
    </citation>
    <scope>NUCLEOTIDE SEQUENCE [LARGE SCALE GENOMIC DNA]</scope>
    <source>
        <strain evidence="7 8">DSM 45499</strain>
    </source>
</reference>
<dbReference type="GO" id="GO:0030416">
    <property type="term" value="P:methylamine metabolic process"/>
    <property type="evidence" value="ECO:0007669"/>
    <property type="project" value="InterPro"/>
</dbReference>
<sequence>MTQGVALALAVLLACAGLPKLWRPEHVAGALRRVFVRRTTSQPTLRFAGQLLGMWELVLAGAVVVLGGTVVGLAVLVTFLGFLGFVVAAVRKGASCGCWASLTEGPAGGAELARTGVLAAGAGLLAVSGWSTDYGWAAVGWAAAFLAVTLVVTVAGGRVAPVRSAKVARRLEMRAAPTRRGRAAARLAFFLGFVHAGTGAQRRRYLDALTEEHALRDAGSAQNASA</sequence>
<proteinExistence type="predicted"/>
<feature type="transmembrane region" description="Helical" evidence="5">
    <location>
        <begin position="111"/>
        <end position="130"/>
    </location>
</feature>
<feature type="transmembrane region" description="Helical" evidence="5">
    <location>
        <begin position="57"/>
        <end position="90"/>
    </location>
</feature>
<name>A0A4R7UUP4_9PSEU</name>
<dbReference type="InterPro" id="IPR009908">
    <property type="entry name" value="Methylamine_util_MauE"/>
</dbReference>
<accession>A0A4R7UUP4</accession>
<feature type="domain" description="Methylamine utilisation protein MauE" evidence="6">
    <location>
        <begin position="4"/>
        <end position="126"/>
    </location>
</feature>
<gene>
    <name evidence="7" type="ORF">CLV71_12399</name>
</gene>
<evidence type="ECO:0000256" key="3">
    <source>
        <dbReference type="ARBA" id="ARBA00022989"/>
    </source>
</evidence>
<dbReference type="Pfam" id="PF07291">
    <property type="entry name" value="MauE"/>
    <property type="match status" value="1"/>
</dbReference>
<dbReference type="Proteomes" id="UP000294927">
    <property type="component" value="Unassembled WGS sequence"/>
</dbReference>